<feature type="signal peptide" evidence="2">
    <location>
        <begin position="1"/>
        <end position="36"/>
    </location>
</feature>
<name>A0A517PEM3_9PLAN</name>
<feature type="region of interest" description="Disordered" evidence="1">
    <location>
        <begin position="308"/>
        <end position="331"/>
    </location>
</feature>
<accession>A0A517PEM3</accession>
<dbReference type="AlphaFoldDB" id="A0A517PEM3"/>
<proteinExistence type="predicted"/>
<dbReference type="KEGG" id="acaf:CA12_39570"/>
<feature type="chain" id="PRO_5021844629" evidence="2">
    <location>
        <begin position="37"/>
        <end position="331"/>
    </location>
</feature>
<protein>
    <submittedName>
        <fullName evidence="3">Uncharacterized protein</fullName>
    </submittedName>
</protein>
<organism evidence="3 4">
    <name type="scientific">Alienimonas californiensis</name>
    <dbReference type="NCBI Taxonomy" id="2527989"/>
    <lineage>
        <taxon>Bacteria</taxon>
        <taxon>Pseudomonadati</taxon>
        <taxon>Planctomycetota</taxon>
        <taxon>Planctomycetia</taxon>
        <taxon>Planctomycetales</taxon>
        <taxon>Planctomycetaceae</taxon>
        <taxon>Alienimonas</taxon>
    </lineage>
</organism>
<evidence type="ECO:0000256" key="2">
    <source>
        <dbReference type="SAM" id="SignalP"/>
    </source>
</evidence>
<keyword evidence="2" id="KW-0732">Signal</keyword>
<dbReference type="EMBL" id="CP036265">
    <property type="protein sequence ID" value="QDT17822.1"/>
    <property type="molecule type" value="Genomic_DNA"/>
</dbReference>
<evidence type="ECO:0000313" key="3">
    <source>
        <dbReference type="EMBL" id="QDT17822.1"/>
    </source>
</evidence>
<keyword evidence="4" id="KW-1185">Reference proteome</keyword>
<evidence type="ECO:0000256" key="1">
    <source>
        <dbReference type="SAM" id="MobiDB-lite"/>
    </source>
</evidence>
<dbReference type="Proteomes" id="UP000318741">
    <property type="component" value="Chromosome"/>
</dbReference>
<evidence type="ECO:0000313" key="4">
    <source>
        <dbReference type="Proteomes" id="UP000318741"/>
    </source>
</evidence>
<sequence precursor="true">MRPVRRPSLIAASLRRRRGSLLAAAAICATAPAAGAQTLGLYADGTGVPATAPAKSSSFVDWLTARPAASASETPVSEIPVAGAPVAGAPKYGVAPAGYLPGPEAGAATTVGYEVPCTGEAACESAPRRAPLHGLVPDGCCPPTPAAKPIYPPGTRQKESGGLQWPPYPRSTAPKASIKTQFHHAHYWPLPYSCQDRAYVRALSGAQVAAGRAEHAALYGFHFDPETHLLTGAGRDHLRTAAVAAASAGAVPPIVVASGSTPEVGAARLAAVRDAVAEMGVPQLAAAVSLGVIPDPGRPAEEIDRLRRDELQSTPAPRIPVASVGAGPAGS</sequence>
<gene>
    <name evidence="3" type="ORF">CA12_39570</name>
</gene>
<reference evidence="3 4" key="1">
    <citation type="submission" date="2019-02" db="EMBL/GenBank/DDBJ databases">
        <title>Deep-cultivation of Planctomycetes and their phenomic and genomic characterization uncovers novel biology.</title>
        <authorList>
            <person name="Wiegand S."/>
            <person name="Jogler M."/>
            <person name="Boedeker C."/>
            <person name="Pinto D."/>
            <person name="Vollmers J."/>
            <person name="Rivas-Marin E."/>
            <person name="Kohn T."/>
            <person name="Peeters S.H."/>
            <person name="Heuer A."/>
            <person name="Rast P."/>
            <person name="Oberbeckmann S."/>
            <person name="Bunk B."/>
            <person name="Jeske O."/>
            <person name="Meyerdierks A."/>
            <person name="Storesund J.E."/>
            <person name="Kallscheuer N."/>
            <person name="Luecker S."/>
            <person name="Lage O.M."/>
            <person name="Pohl T."/>
            <person name="Merkel B.J."/>
            <person name="Hornburger P."/>
            <person name="Mueller R.-W."/>
            <person name="Bruemmer F."/>
            <person name="Labrenz M."/>
            <person name="Spormann A.M."/>
            <person name="Op den Camp H."/>
            <person name="Overmann J."/>
            <person name="Amann R."/>
            <person name="Jetten M.S.M."/>
            <person name="Mascher T."/>
            <person name="Medema M.H."/>
            <person name="Devos D.P."/>
            <person name="Kaster A.-K."/>
            <person name="Ovreas L."/>
            <person name="Rohde M."/>
            <person name="Galperin M.Y."/>
            <person name="Jogler C."/>
        </authorList>
    </citation>
    <scope>NUCLEOTIDE SEQUENCE [LARGE SCALE GENOMIC DNA]</scope>
    <source>
        <strain evidence="3 4">CA12</strain>
    </source>
</reference>